<organism evidence="1">
    <name type="scientific">marine metagenome</name>
    <dbReference type="NCBI Taxonomy" id="408172"/>
    <lineage>
        <taxon>unclassified sequences</taxon>
        <taxon>metagenomes</taxon>
        <taxon>ecological metagenomes</taxon>
    </lineage>
</organism>
<protein>
    <submittedName>
        <fullName evidence="1">Uncharacterized protein</fullName>
    </submittedName>
</protein>
<evidence type="ECO:0000313" key="1">
    <source>
        <dbReference type="EMBL" id="SVA06345.1"/>
    </source>
</evidence>
<reference evidence="1" key="1">
    <citation type="submission" date="2018-05" db="EMBL/GenBank/DDBJ databases">
        <authorList>
            <person name="Lanie J.A."/>
            <person name="Ng W.-L."/>
            <person name="Kazmierczak K.M."/>
            <person name="Andrzejewski T.M."/>
            <person name="Davidsen T.M."/>
            <person name="Wayne K.J."/>
            <person name="Tettelin H."/>
            <person name="Glass J.I."/>
            <person name="Rusch D."/>
            <person name="Podicherti R."/>
            <person name="Tsui H.-C.T."/>
            <person name="Winkler M.E."/>
        </authorList>
    </citation>
    <scope>NUCLEOTIDE SEQUENCE</scope>
</reference>
<accession>A0A381SQN9</accession>
<sequence>MGKSNLDSSPDFKILSIQLFLCTFSGRIDRKALELVLRIELEKPIY</sequence>
<dbReference type="EMBL" id="UINC01003440">
    <property type="protein sequence ID" value="SVA06345.1"/>
    <property type="molecule type" value="Genomic_DNA"/>
</dbReference>
<name>A0A381SQN9_9ZZZZ</name>
<gene>
    <name evidence="1" type="ORF">METZ01_LOCUS59199</name>
</gene>
<proteinExistence type="predicted"/>
<dbReference type="AlphaFoldDB" id="A0A381SQN9"/>